<sequence length="385" mass="44687">MNTMKEVNETRITLRSHEAVVENVNNGISMNRRTVIPSDLAISMLGILEDEAIVTHLLREKSFDQVFEGFFNLQNYNGEPLIEEMNAIIDLAFRYIDESDCDSEVLNSFFLTLVSRFDPNDFSEKETIKALRRFLSKVREFENSDIIHELFYYLLDEVNLLGDLKGAYAGRILKQLLTRARNSLDKEMIHSLFQVTSNVADQEWVLEVLERYIPKKKACSSPLLPKNCFIYQEMMDGAKLVGIEVEAQRFDIQYHRKRFEEVGHPKLLFLFTLRGQRVLSCKIVCVKDQVLTPETQLYRYPFSNVHNNTSTCWPDLRSYQMKSIAHVGTMPFAFIHSQNNEHLFIGVNLGEKYNELQGKDFDHDTLELLDLSFAGWLEVSKKTLN</sequence>
<protein>
    <submittedName>
        <fullName evidence="1">Uncharacterized protein</fullName>
    </submittedName>
</protein>
<dbReference type="AlphaFoldDB" id="A0A1S2LGI0"/>
<evidence type="ECO:0000313" key="1">
    <source>
        <dbReference type="EMBL" id="OIJ11481.1"/>
    </source>
</evidence>
<evidence type="ECO:0000313" key="2">
    <source>
        <dbReference type="Proteomes" id="UP000180098"/>
    </source>
</evidence>
<dbReference type="OrthoDB" id="1955591at2"/>
<name>A0A1S2LGI0_9BACI</name>
<dbReference type="EMBL" id="MLQQ01000027">
    <property type="protein sequence ID" value="OIJ11481.1"/>
    <property type="molecule type" value="Genomic_DNA"/>
</dbReference>
<comment type="caution">
    <text evidence="1">The sequence shown here is derived from an EMBL/GenBank/DDBJ whole genome shotgun (WGS) entry which is preliminary data.</text>
</comment>
<gene>
    <name evidence="1" type="ORF">BKP35_12115</name>
</gene>
<organism evidence="1 2">
    <name type="scientific">Anaerobacillus arseniciselenatis</name>
    <dbReference type="NCBI Taxonomy" id="85682"/>
    <lineage>
        <taxon>Bacteria</taxon>
        <taxon>Bacillati</taxon>
        <taxon>Bacillota</taxon>
        <taxon>Bacilli</taxon>
        <taxon>Bacillales</taxon>
        <taxon>Bacillaceae</taxon>
        <taxon>Anaerobacillus</taxon>
    </lineage>
</organism>
<accession>A0A1S2LGI0</accession>
<dbReference type="RefSeq" id="WP_071313621.1">
    <property type="nucleotide sequence ID" value="NZ_MLQQ01000027.1"/>
</dbReference>
<proteinExistence type="predicted"/>
<reference evidence="1 2" key="1">
    <citation type="submission" date="2016-10" db="EMBL/GenBank/DDBJ databases">
        <title>Draft genome sequences of four alkaliphilic bacteria belonging to the Anaerobacillus genus.</title>
        <authorList>
            <person name="Bassil N.M."/>
            <person name="Lloyd J.R."/>
        </authorList>
    </citation>
    <scope>NUCLEOTIDE SEQUENCE [LARGE SCALE GENOMIC DNA]</scope>
    <source>
        <strain evidence="1 2">DSM 15340</strain>
    </source>
</reference>
<dbReference type="Proteomes" id="UP000180098">
    <property type="component" value="Unassembled WGS sequence"/>
</dbReference>
<keyword evidence="2" id="KW-1185">Reference proteome</keyword>